<evidence type="ECO:0000313" key="2">
    <source>
        <dbReference type="Proteomes" id="UP001497482"/>
    </source>
</evidence>
<protein>
    <submittedName>
        <fullName evidence="1">Uncharacterized protein</fullName>
    </submittedName>
</protein>
<evidence type="ECO:0000313" key="1">
    <source>
        <dbReference type="EMBL" id="CAL1614249.1"/>
    </source>
</evidence>
<reference evidence="1 2" key="1">
    <citation type="submission" date="2024-04" db="EMBL/GenBank/DDBJ databases">
        <authorList>
            <person name="Waldvogel A.-M."/>
            <person name="Schoenle A."/>
        </authorList>
    </citation>
    <scope>NUCLEOTIDE SEQUENCE [LARGE SCALE GENOMIC DNA]</scope>
</reference>
<sequence>MQRSFPGFHKGKQRFVPGPLKSIKRQSLQVYLLSSAAKVSPTTDDDLMYSQAGLGMKIISFPEDASHEQISQELGIEFPKLPSLKGAWLFYKASGGGAALTTSKDLLPTPTTTYQATAEKVPCPVCNEIFDLDTVESHASFCVERVFGERTDEVQEVWEMGLSTFMYTFR</sequence>
<name>A0AAV2MLB9_KNICA</name>
<gene>
    <name evidence="1" type="ORF">KC01_LOCUS40313</name>
</gene>
<accession>A0AAV2MLB9</accession>
<dbReference type="EMBL" id="OZ035830">
    <property type="protein sequence ID" value="CAL1614249.1"/>
    <property type="molecule type" value="Genomic_DNA"/>
</dbReference>
<keyword evidence="2" id="KW-1185">Reference proteome</keyword>
<dbReference type="Proteomes" id="UP001497482">
    <property type="component" value="Chromosome 8"/>
</dbReference>
<proteinExistence type="predicted"/>
<dbReference type="AlphaFoldDB" id="A0AAV2MLB9"/>
<organism evidence="1 2">
    <name type="scientific">Knipowitschia caucasica</name>
    <name type="common">Caucasian dwarf goby</name>
    <name type="synonym">Pomatoschistus caucasicus</name>
    <dbReference type="NCBI Taxonomy" id="637954"/>
    <lineage>
        <taxon>Eukaryota</taxon>
        <taxon>Metazoa</taxon>
        <taxon>Chordata</taxon>
        <taxon>Craniata</taxon>
        <taxon>Vertebrata</taxon>
        <taxon>Euteleostomi</taxon>
        <taxon>Actinopterygii</taxon>
        <taxon>Neopterygii</taxon>
        <taxon>Teleostei</taxon>
        <taxon>Neoteleostei</taxon>
        <taxon>Acanthomorphata</taxon>
        <taxon>Gobiaria</taxon>
        <taxon>Gobiiformes</taxon>
        <taxon>Gobioidei</taxon>
        <taxon>Gobiidae</taxon>
        <taxon>Gobiinae</taxon>
        <taxon>Knipowitschia</taxon>
    </lineage>
</organism>